<feature type="transmembrane region" description="Helical" evidence="1">
    <location>
        <begin position="385"/>
        <end position="405"/>
    </location>
</feature>
<evidence type="ECO:0000313" key="2">
    <source>
        <dbReference type="EMBL" id="GEM02337.1"/>
    </source>
</evidence>
<evidence type="ECO:0008006" key="6">
    <source>
        <dbReference type="Google" id="ProtNLM"/>
    </source>
</evidence>
<feature type="transmembrane region" description="Helical" evidence="1">
    <location>
        <begin position="149"/>
        <end position="168"/>
    </location>
</feature>
<feature type="transmembrane region" description="Helical" evidence="1">
    <location>
        <begin position="298"/>
        <end position="315"/>
    </location>
</feature>
<sequence length="474" mass="55246">MRKQTIKQFSWIHWQRTKKRHRTNREIIAMVIDPVTAFYLIPFLVIGGLVLSDVLNEYRALLQQVSEVVFSRDMIFLGIMVGQIGLFKKAPILNYSSSERLMEYVSHKRRDLFLLLWFKQLLNYFIIDSGIAIFLLTVFPIYIEPIMSFIILVFITQVGLIIPRVYLASMTGWRGFLERLVIQSGVLAIIVSLVVSTGEQRFTILTFLLLMLAAGLVVGVIYIEQVKDLDYIITVSDYKSYRTLLSKLFFSKTAVKDVPIERQEWYEKKRYRQKLSDKTMWKLYARLIWQHVSEQKGTILQMVMQLLVIVVLLSLQSPMFLRIGFVIFVLLFIRMNNVIFQSIFDRPLLKSLPVRQGLWSRYYGVYSIFSLMLMVLGLIGYSHFLYGLAFTPFESFTFLLIAVILNREWLNRVINKLTTHRPKETIIYSLSLVYMVGYGLAFMVYEPFVYGLASVITGLITVELISKRFGSEKT</sequence>
<dbReference type="EMBL" id="BJWI01000032">
    <property type="protein sequence ID" value="GEM02337.1"/>
    <property type="molecule type" value="Genomic_DNA"/>
</dbReference>
<name>A0A1I5RU46_9BACI</name>
<evidence type="ECO:0000313" key="4">
    <source>
        <dbReference type="Proteomes" id="UP000242243"/>
    </source>
</evidence>
<keyword evidence="1" id="KW-1133">Transmembrane helix</keyword>
<keyword evidence="1" id="KW-0812">Transmembrane</keyword>
<gene>
    <name evidence="2" type="ORF">HHA03_18690</name>
    <name evidence="3" type="ORF">SAMN05421839_13432</name>
</gene>
<feature type="transmembrane region" description="Helical" evidence="1">
    <location>
        <begin position="448"/>
        <end position="466"/>
    </location>
</feature>
<feature type="transmembrane region" description="Helical" evidence="1">
    <location>
        <begin position="321"/>
        <end position="340"/>
    </location>
</feature>
<reference evidence="2 5" key="2">
    <citation type="submission" date="2019-07" db="EMBL/GenBank/DDBJ databases">
        <title>Whole genome shotgun sequence of Halolactibacillus halophilus NBRC 100868.</title>
        <authorList>
            <person name="Hosoyama A."/>
            <person name="Uohara A."/>
            <person name="Ohji S."/>
            <person name="Ichikawa N."/>
        </authorList>
    </citation>
    <scope>NUCLEOTIDE SEQUENCE [LARGE SCALE GENOMIC DNA]</scope>
    <source>
        <strain evidence="2 5">NBRC 100868</strain>
    </source>
</reference>
<dbReference type="Proteomes" id="UP000321547">
    <property type="component" value="Unassembled WGS sequence"/>
</dbReference>
<feature type="transmembrane region" description="Helical" evidence="1">
    <location>
        <begin position="180"/>
        <end position="198"/>
    </location>
</feature>
<dbReference type="OrthoDB" id="2974063at2"/>
<feature type="transmembrane region" description="Helical" evidence="1">
    <location>
        <begin position="69"/>
        <end position="87"/>
    </location>
</feature>
<organism evidence="3 4">
    <name type="scientific">Halolactibacillus halophilus</name>
    <dbReference type="NCBI Taxonomy" id="306540"/>
    <lineage>
        <taxon>Bacteria</taxon>
        <taxon>Bacillati</taxon>
        <taxon>Bacillota</taxon>
        <taxon>Bacilli</taxon>
        <taxon>Bacillales</taxon>
        <taxon>Bacillaceae</taxon>
        <taxon>Halolactibacillus</taxon>
    </lineage>
</organism>
<dbReference type="Proteomes" id="UP000242243">
    <property type="component" value="Unassembled WGS sequence"/>
</dbReference>
<feature type="transmembrane region" description="Helical" evidence="1">
    <location>
        <begin position="361"/>
        <end position="379"/>
    </location>
</feature>
<dbReference type="RefSeq" id="WP_089833193.1">
    <property type="nucleotide sequence ID" value="NZ_BJWI01000032.1"/>
</dbReference>
<evidence type="ECO:0000256" key="1">
    <source>
        <dbReference type="SAM" id="Phobius"/>
    </source>
</evidence>
<dbReference type="STRING" id="306540.SAMN05421839_13432"/>
<protein>
    <recommendedName>
        <fullName evidence="6">ABC-2 type transport system permease protein</fullName>
    </recommendedName>
</protein>
<evidence type="ECO:0000313" key="3">
    <source>
        <dbReference type="EMBL" id="SFP62079.1"/>
    </source>
</evidence>
<accession>A0A1I5RU46</accession>
<evidence type="ECO:0000313" key="5">
    <source>
        <dbReference type="Proteomes" id="UP000321547"/>
    </source>
</evidence>
<feature type="transmembrane region" description="Helical" evidence="1">
    <location>
        <begin position="204"/>
        <end position="223"/>
    </location>
</feature>
<reference evidence="3 4" key="1">
    <citation type="submission" date="2016-10" db="EMBL/GenBank/DDBJ databases">
        <authorList>
            <person name="de Groot N.N."/>
        </authorList>
    </citation>
    <scope>NUCLEOTIDE SEQUENCE [LARGE SCALE GENOMIC DNA]</scope>
    <source>
        <strain evidence="3 4">DSM 17073</strain>
    </source>
</reference>
<keyword evidence="5" id="KW-1185">Reference proteome</keyword>
<feature type="transmembrane region" description="Helical" evidence="1">
    <location>
        <begin position="425"/>
        <end position="442"/>
    </location>
</feature>
<feature type="transmembrane region" description="Helical" evidence="1">
    <location>
        <begin position="27"/>
        <end position="49"/>
    </location>
</feature>
<dbReference type="AlphaFoldDB" id="A0A1I5RU46"/>
<feature type="transmembrane region" description="Helical" evidence="1">
    <location>
        <begin position="121"/>
        <end position="143"/>
    </location>
</feature>
<keyword evidence="1" id="KW-0472">Membrane</keyword>
<dbReference type="EMBL" id="FOXC01000034">
    <property type="protein sequence ID" value="SFP62079.1"/>
    <property type="molecule type" value="Genomic_DNA"/>
</dbReference>
<proteinExistence type="predicted"/>